<gene>
    <name evidence="1" type="primary">Contig2680.g2876</name>
    <name evidence="1" type="ORF">STYLEM_13993</name>
</gene>
<dbReference type="AlphaFoldDB" id="A0A078ARX4"/>
<keyword evidence="2" id="KW-1185">Reference proteome</keyword>
<organism evidence="1 2">
    <name type="scientific">Stylonychia lemnae</name>
    <name type="common">Ciliate</name>
    <dbReference type="NCBI Taxonomy" id="5949"/>
    <lineage>
        <taxon>Eukaryota</taxon>
        <taxon>Sar</taxon>
        <taxon>Alveolata</taxon>
        <taxon>Ciliophora</taxon>
        <taxon>Intramacronucleata</taxon>
        <taxon>Spirotrichea</taxon>
        <taxon>Stichotrichia</taxon>
        <taxon>Sporadotrichida</taxon>
        <taxon>Oxytrichidae</taxon>
        <taxon>Stylonychinae</taxon>
        <taxon>Stylonychia</taxon>
    </lineage>
</organism>
<dbReference type="EMBL" id="CCKQ01013283">
    <property type="protein sequence ID" value="CDW84924.1"/>
    <property type="molecule type" value="Genomic_DNA"/>
</dbReference>
<proteinExistence type="predicted"/>
<name>A0A078ARX4_STYLE</name>
<dbReference type="InterPro" id="IPR013783">
    <property type="entry name" value="Ig-like_fold"/>
</dbReference>
<evidence type="ECO:0000313" key="2">
    <source>
        <dbReference type="Proteomes" id="UP000039865"/>
    </source>
</evidence>
<protein>
    <submittedName>
        <fullName evidence="1">Uncharacterized protein</fullName>
    </submittedName>
</protein>
<dbReference type="Proteomes" id="UP000039865">
    <property type="component" value="Unassembled WGS sequence"/>
</dbReference>
<dbReference type="InParanoid" id="A0A078ARX4"/>
<dbReference type="Gene3D" id="2.60.40.10">
    <property type="entry name" value="Immunoglobulins"/>
    <property type="match status" value="1"/>
</dbReference>
<evidence type="ECO:0000313" key="1">
    <source>
        <dbReference type="EMBL" id="CDW84924.1"/>
    </source>
</evidence>
<reference evidence="1 2" key="1">
    <citation type="submission" date="2014-06" db="EMBL/GenBank/DDBJ databases">
        <authorList>
            <person name="Swart Estienne"/>
        </authorList>
    </citation>
    <scope>NUCLEOTIDE SEQUENCE [LARGE SCALE GENOMIC DNA]</scope>
    <source>
        <strain evidence="1 2">130c</strain>
    </source>
</reference>
<accession>A0A078ARX4</accession>
<sequence>MDCVADNIIIEEQNEINKIIENISLFNNEFKIELIKYQDICELEEGCYLIDLQIAHKIKDKPDSIPISSMMMINFAKVLQTLNVKPDGSVDIRKFQNFTNKVSCYVAETGQGNQFMTSQQFKKYSDTWIKPKPDEKIPEIKDQVMEDKTIEVKKDNIQDVIMTSLKHQQDALIEHCNQCQDLSLCPQCEDIYEHMHPYLKHRPDPKLMILEQLGCKFKEIDPLSNLDESVYDNQEIIKRIFIYKNTGDADWPLETKLYLIDNPFEIVTNAPIKMNGPVSLDEKRKVAIKVKAPEDVGKYQLIFKLGFEASIDGSVQVSYFGKPVIIEFEVQAKMISETIGQSNISCFNQSSLYTEQEQKEEEYQALMKQNKGKIYKNRKKSLQMLMSLGFLNFEKNNKLLISCKDRIDIVIDLLLKDQKKIQL</sequence>